<evidence type="ECO:0000256" key="5">
    <source>
        <dbReference type="ARBA" id="ARBA00022821"/>
    </source>
</evidence>
<evidence type="ECO:0000256" key="2">
    <source>
        <dbReference type="ARBA" id="ARBA00022614"/>
    </source>
</evidence>
<evidence type="ECO:0000256" key="7">
    <source>
        <dbReference type="ARBA" id="ARBA00022980"/>
    </source>
</evidence>
<dbReference type="Gene3D" id="1.10.8.430">
    <property type="entry name" value="Helical domain of apoptotic protease-activating factors"/>
    <property type="match status" value="1"/>
</dbReference>
<dbReference type="SUPFAM" id="SSF52058">
    <property type="entry name" value="L domain-like"/>
    <property type="match status" value="1"/>
</dbReference>
<dbReference type="Pfam" id="PF04758">
    <property type="entry name" value="Ribosomal_S30"/>
    <property type="match status" value="1"/>
</dbReference>
<dbReference type="GO" id="GO:0006412">
    <property type="term" value="P:translation"/>
    <property type="evidence" value="ECO:0007669"/>
    <property type="project" value="InterPro"/>
</dbReference>
<evidence type="ECO:0000259" key="9">
    <source>
        <dbReference type="Pfam" id="PF00931"/>
    </source>
</evidence>
<dbReference type="Pfam" id="PF23247">
    <property type="entry name" value="LRR_RPS2"/>
    <property type="match status" value="1"/>
</dbReference>
<gene>
    <name evidence="12" type="ORF">OLEA9_A098232</name>
</gene>
<evidence type="ECO:0000259" key="11">
    <source>
        <dbReference type="Pfam" id="PF23559"/>
    </source>
</evidence>
<dbReference type="FunFam" id="1.10.10.10:FF:000322">
    <property type="entry name" value="Probable disease resistance protein At1g63360"/>
    <property type="match status" value="1"/>
</dbReference>
<dbReference type="GO" id="GO:0005524">
    <property type="term" value="F:ATP binding"/>
    <property type="evidence" value="ECO:0007669"/>
    <property type="project" value="UniProtKB-KW"/>
</dbReference>
<dbReference type="InterPro" id="IPR057135">
    <property type="entry name" value="At4g27190-like_LRR"/>
</dbReference>
<dbReference type="GO" id="GO:0051707">
    <property type="term" value="P:response to other organism"/>
    <property type="evidence" value="ECO:0007669"/>
    <property type="project" value="UniProtKB-ARBA"/>
</dbReference>
<dbReference type="InterPro" id="IPR042197">
    <property type="entry name" value="Apaf_helical"/>
</dbReference>
<proteinExistence type="inferred from homology"/>
<dbReference type="Gene3D" id="1.10.10.10">
    <property type="entry name" value="Winged helix-like DNA-binding domain superfamily/Winged helix DNA-binding domain"/>
    <property type="match status" value="1"/>
</dbReference>
<dbReference type="InterPro" id="IPR006846">
    <property type="entry name" value="Ribosomal_eS30"/>
</dbReference>
<evidence type="ECO:0000256" key="1">
    <source>
        <dbReference type="ARBA" id="ARBA00008894"/>
    </source>
</evidence>
<evidence type="ECO:0000256" key="6">
    <source>
        <dbReference type="ARBA" id="ARBA00022840"/>
    </source>
</evidence>
<protein>
    <submittedName>
        <fullName evidence="12">Probable disease resistance At5g63020</fullName>
    </submittedName>
</protein>
<dbReference type="InterPro" id="IPR058922">
    <property type="entry name" value="WHD_DRP"/>
</dbReference>
<dbReference type="PANTHER" id="PTHR33463">
    <property type="entry name" value="NB-ARC DOMAIN-CONTAINING PROTEIN-RELATED"/>
    <property type="match status" value="1"/>
</dbReference>
<keyword evidence="8" id="KW-0687">Ribonucleoprotein</keyword>
<evidence type="ECO:0000313" key="13">
    <source>
        <dbReference type="Proteomes" id="UP000594638"/>
    </source>
</evidence>
<dbReference type="Pfam" id="PF13855">
    <property type="entry name" value="LRR_8"/>
    <property type="match status" value="1"/>
</dbReference>
<dbReference type="Pfam" id="PF23559">
    <property type="entry name" value="WHD_DRP"/>
    <property type="match status" value="1"/>
</dbReference>
<dbReference type="InterPro" id="IPR003591">
    <property type="entry name" value="Leu-rich_rpt_typical-subtyp"/>
</dbReference>
<dbReference type="Gramene" id="OE9A098232T2">
    <property type="protein sequence ID" value="OE9A098232C2"/>
    <property type="gene ID" value="OE9A098232"/>
</dbReference>
<dbReference type="InterPro" id="IPR036388">
    <property type="entry name" value="WH-like_DNA-bd_sf"/>
</dbReference>
<evidence type="ECO:0000313" key="12">
    <source>
        <dbReference type="EMBL" id="CAA2950212.1"/>
    </source>
</evidence>
<dbReference type="OrthoDB" id="1394818at2759"/>
<dbReference type="InterPro" id="IPR050905">
    <property type="entry name" value="Plant_NBS-LRR"/>
</dbReference>
<evidence type="ECO:0000256" key="4">
    <source>
        <dbReference type="ARBA" id="ARBA00022741"/>
    </source>
</evidence>
<dbReference type="Proteomes" id="UP000594638">
    <property type="component" value="Unassembled WGS sequence"/>
</dbReference>
<dbReference type="PROSITE" id="PS51450">
    <property type="entry name" value="LRR"/>
    <property type="match status" value="2"/>
</dbReference>
<dbReference type="GO" id="GO:0005840">
    <property type="term" value="C:ribosome"/>
    <property type="evidence" value="ECO:0007669"/>
    <property type="project" value="UniProtKB-KW"/>
</dbReference>
<keyword evidence="6" id="KW-0067">ATP-binding</keyword>
<keyword evidence="4" id="KW-0547">Nucleotide-binding</keyword>
<dbReference type="Gene3D" id="3.40.50.300">
    <property type="entry name" value="P-loop containing nucleotide triphosphate hydrolases"/>
    <property type="match status" value="1"/>
</dbReference>
<dbReference type="InterPro" id="IPR027417">
    <property type="entry name" value="P-loop_NTPase"/>
</dbReference>
<reference evidence="12 13" key="1">
    <citation type="submission" date="2019-12" db="EMBL/GenBank/DDBJ databases">
        <authorList>
            <person name="Alioto T."/>
            <person name="Alioto T."/>
            <person name="Gomez Garrido J."/>
        </authorList>
    </citation>
    <scope>NUCLEOTIDE SEQUENCE [LARGE SCALE GENOMIC DNA]</scope>
</reference>
<comment type="caution">
    <text evidence="12">The sequence shown here is derived from an EMBL/GenBank/DDBJ whole genome shotgun (WGS) entry which is preliminary data.</text>
</comment>
<organism evidence="12 13">
    <name type="scientific">Olea europaea subsp. europaea</name>
    <dbReference type="NCBI Taxonomy" id="158383"/>
    <lineage>
        <taxon>Eukaryota</taxon>
        <taxon>Viridiplantae</taxon>
        <taxon>Streptophyta</taxon>
        <taxon>Embryophyta</taxon>
        <taxon>Tracheophyta</taxon>
        <taxon>Spermatophyta</taxon>
        <taxon>Magnoliopsida</taxon>
        <taxon>eudicotyledons</taxon>
        <taxon>Gunneridae</taxon>
        <taxon>Pentapetalae</taxon>
        <taxon>asterids</taxon>
        <taxon>lamiids</taxon>
        <taxon>Lamiales</taxon>
        <taxon>Oleaceae</taxon>
        <taxon>Oleeae</taxon>
        <taxon>Olea</taxon>
    </lineage>
</organism>
<feature type="domain" description="Disease resistance protein At4g27190-like leucine-rich repeats" evidence="10">
    <location>
        <begin position="766"/>
        <end position="856"/>
    </location>
</feature>
<keyword evidence="3" id="KW-0677">Repeat</keyword>
<dbReference type="AlphaFoldDB" id="A0A8S0PG71"/>
<comment type="similarity">
    <text evidence="1">Belongs to the disease resistance NB-LRR family.</text>
</comment>
<dbReference type="GO" id="GO:0006952">
    <property type="term" value="P:defense response"/>
    <property type="evidence" value="ECO:0007669"/>
    <property type="project" value="UniProtKB-KW"/>
</dbReference>
<dbReference type="EMBL" id="CACTIH010000075">
    <property type="protein sequence ID" value="CAA2950212.1"/>
    <property type="molecule type" value="Genomic_DNA"/>
</dbReference>
<evidence type="ECO:0000259" key="10">
    <source>
        <dbReference type="Pfam" id="PF23247"/>
    </source>
</evidence>
<dbReference type="GO" id="GO:0003735">
    <property type="term" value="F:structural constituent of ribosome"/>
    <property type="evidence" value="ECO:0007669"/>
    <property type="project" value="InterPro"/>
</dbReference>
<dbReference type="PANTHER" id="PTHR33463:SF187">
    <property type="entry name" value="AND NB-ARC DOMAIN DISEASE RESISTANCE PROTEIN, PUTATIVE-RELATED"/>
    <property type="match status" value="1"/>
</dbReference>
<dbReference type="InterPro" id="IPR002182">
    <property type="entry name" value="NB-ARC"/>
</dbReference>
<dbReference type="GO" id="GO:1990904">
    <property type="term" value="C:ribonucleoprotein complex"/>
    <property type="evidence" value="ECO:0007669"/>
    <property type="project" value="UniProtKB-KW"/>
</dbReference>
<dbReference type="GO" id="GO:0043531">
    <property type="term" value="F:ADP binding"/>
    <property type="evidence" value="ECO:0007669"/>
    <property type="project" value="InterPro"/>
</dbReference>
<dbReference type="Pfam" id="PF00931">
    <property type="entry name" value="NB-ARC"/>
    <property type="match status" value="1"/>
</dbReference>
<keyword evidence="5" id="KW-0611">Plant defense</keyword>
<sequence>MTFASDFYNLKPKMQNLRRKLEELHSQEADVVARLIEQERHPAKRRRPVVQYWLSQVVSKKQEFESLEAEVNQNSWIWRVKLAKLADKMFEEVTKLTDQGAFSEGVVLAVSETIKEKFVTAEWKDQDLNIHNLQKDFGKELQKGIVEDLNLEFSNEDDEHKRAAKLGWALEGRKRFVLILDDVWNHFSLQKIGISPSLAKYGFKTIVLSRNLQVCRTMECQKFLKVDVLSDEEAWELFMNKHSNGNELPPKVKEIAREVVKKCAGLPLAIITMAGSLRGVVDIHEWKDALQEMKKSCTGQDDMENEVFPILSCSFNRLRDPILKRCFLYCSLYPKDFHIQREDLITNFILEEMMEERPSRQAYFDQGHKILNKLVNVCLLETCEGFRIEESYAFLGPGVKMHDLIRDMALKITEDNCMVKAGLQLKEIPEEREWKKDLDKVSLMRNNIEEISSVASPKCPKLSTLLLGSNPLKSIPDSFFSQMRGLHVLNLSYTLIEYLPNSILDLKELNALLLRGCGRLQRLPELEKLEALKELDLSNTDIKEIPGVESLTNLKCLDTTGSHLEKFPTGILQGPSLQHLSLPIEMIIPRDEVAGLKQLEEFYGRFHSMHDFNIFMKSRSSDEKLNFFDILIGKDTFNAIKHFRGNFAVKSITFGSASLKEDKRGEDKIMLPRNVDFLEFSGCGLCSCLFDDIQLNSGTELKTCSIWFEEGIECIVRMSLEKEQPMVEEEQQSSLMPLHYLEDLTLSHLPNFIGLIRWEVAPAVAPLPRGLFSHLRRLLVEECEKIKKLLPRSLVQNLRNLNELRVESCAKLEEIIGDEESDEDFSAESNTIIALPRLEILFLDDLPELEIICKETIICDSIKRIHMTGITKVRKVPFSLPPHAVRETEEDEREWWESLEWEQPNANPPFLPSGFSLFRATQKNWSWVRFTDHWLVPVRSEGRLRRWRSRDKKKKPRGRAHKRMQYNRRFVTAVVGFGKKKSPNSSAK</sequence>
<dbReference type="Gene3D" id="3.80.10.10">
    <property type="entry name" value="Ribonuclease Inhibitor"/>
    <property type="match status" value="2"/>
</dbReference>
<dbReference type="InterPro" id="IPR001611">
    <property type="entry name" value="Leu-rich_rpt"/>
</dbReference>
<dbReference type="SUPFAM" id="SSF52540">
    <property type="entry name" value="P-loop containing nucleoside triphosphate hydrolases"/>
    <property type="match status" value="1"/>
</dbReference>
<feature type="domain" description="NB-ARC" evidence="9">
    <location>
        <begin position="137"/>
        <end position="242"/>
    </location>
</feature>
<dbReference type="InterPro" id="IPR032675">
    <property type="entry name" value="LRR_dom_sf"/>
</dbReference>
<keyword evidence="2" id="KW-0433">Leucine-rich repeat</keyword>
<dbReference type="SMART" id="SM00369">
    <property type="entry name" value="LRR_TYP"/>
    <property type="match status" value="4"/>
</dbReference>
<feature type="domain" description="Disease resistance protein winged helix" evidence="11">
    <location>
        <begin position="332"/>
        <end position="409"/>
    </location>
</feature>
<evidence type="ECO:0000256" key="3">
    <source>
        <dbReference type="ARBA" id="ARBA00022737"/>
    </source>
</evidence>
<name>A0A8S0PG71_OLEEU</name>
<accession>A0A8S0PG71</accession>
<evidence type="ECO:0000256" key="8">
    <source>
        <dbReference type="ARBA" id="ARBA00023274"/>
    </source>
</evidence>
<dbReference type="PRINTS" id="PR00364">
    <property type="entry name" value="DISEASERSIST"/>
</dbReference>
<keyword evidence="7" id="KW-0689">Ribosomal protein</keyword>
<dbReference type="FunFam" id="1.10.8.430:FF:000003">
    <property type="entry name" value="Probable disease resistance protein At5g66910"/>
    <property type="match status" value="1"/>
</dbReference>
<keyword evidence="13" id="KW-1185">Reference proteome</keyword>